<organism evidence="1">
    <name type="scientific">viral metagenome</name>
    <dbReference type="NCBI Taxonomy" id="1070528"/>
    <lineage>
        <taxon>unclassified sequences</taxon>
        <taxon>metagenomes</taxon>
        <taxon>organismal metagenomes</taxon>
    </lineage>
</organism>
<evidence type="ECO:0000313" key="1">
    <source>
        <dbReference type="EMBL" id="QHT23072.1"/>
    </source>
</evidence>
<dbReference type="EMBL" id="MN739724">
    <property type="protein sequence ID" value="QHT23072.1"/>
    <property type="molecule type" value="Genomic_DNA"/>
</dbReference>
<accession>A0A6C0E2W4</accession>
<dbReference type="AlphaFoldDB" id="A0A6C0E2W4"/>
<proteinExistence type="predicted"/>
<protein>
    <submittedName>
        <fullName evidence="1">Uncharacterized protein</fullName>
    </submittedName>
</protein>
<reference evidence="1" key="1">
    <citation type="journal article" date="2020" name="Nature">
        <title>Giant virus diversity and host interactions through global metagenomics.</title>
        <authorList>
            <person name="Schulz F."/>
            <person name="Roux S."/>
            <person name="Paez-Espino D."/>
            <person name="Jungbluth S."/>
            <person name="Walsh D.A."/>
            <person name="Denef V.J."/>
            <person name="McMahon K.D."/>
            <person name="Konstantinidis K.T."/>
            <person name="Eloe-Fadrosh E.A."/>
            <person name="Kyrpides N.C."/>
            <person name="Woyke T."/>
        </authorList>
    </citation>
    <scope>NUCLEOTIDE SEQUENCE</scope>
    <source>
        <strain evidence="1">GVMAG-M-3300023179-114</strain>
    </source>
</reference>
<name>A0A6C0E2W4_9ZZZZ</name>
<sequence length="88" mass="10298">MIPDLEEGKRYIFYRKEAHNKYTTFKATFVEIYQQSTLIVSMYEENNVISTGTRSIPITRIKYAKLLPSDLDETCITLNDITLIDIEE</sequence>